<protein>
    <submittedName>
        <fullName evidence="1">Uncharacterized protein</fullName>
    </submittedName>
</protein>
<gene>
    <name evidence="1" type="ORF">AWB78_04707</name>
</gene>
<keyword evidence="2" id="KW-1185">Reference proteome</keyword>
<proteinExistence type="predicted"/>
<comment type="caution">
    <text evidence="1">The sequence shown here is derived from an EMBL/GenBank/DDBJ whole genome shotgun (WGS) entry which is preliminary data.</text>
</comment>
<name>A0A158D6G3_9BURK</name>
<reference evidence="1" key="1">
    <citation type="submission" date="2016-01" db="EMBL/GenBank/DDBJ databases">
        <authorList>
            <person name="Peeters C."/>
        </authorList>
    </citation>
    <scope>NUCLEOTIDE SEQUENCE</scope>
    <source>
        <strain evidence="1">LMG 29321</strain>
    </source>
</reference>
<evidence type="ECO:0000313" key="1">
    <source>
        <dbReference type="EMBL" id="SAK89387.1"/>
    </source>
</evidence>
<dbReference type="AlphaFoldDB" id="A0A158D6G3"/>
<dbReference type="EMBL" id="FCOX02000027">
    <property type="protein sequence ID" value="SAK89387.1"/>
    <property type="molecule type" value="Genomic_DNA"/>
</dbReference>
<dbReference type="OrthoDB" id="9181833at2"/>
<accession>A0A158D6G3</accession>
<sequence length="136" mass="14878">MKKNIQSIFQKAPAIPLQAAQSSFEMLVSSWLEYKKVAEIEGTKRAAISAFKDVKLEQIGAQRAILEQYLARTFEERATTIQSLFEVLDRGIEAGDSGLIGGAIGAIVDISKQSPLAGARELIGAFYDPDIKTIEF</sequence>
<dbReference type="Proteomes" id="UP000071859">
    <property type="component" value="Unassembled WGS sequence"/>
</dbReference>
<organism evidence="1 2">
    <name type="scientific">Caballeronia calidae</name>
    <dbReference type="NCBI Taxonomy" id="1777139"/>
    <lineage>
        <taxon>Bacteria</taxon>
        <taxon>Pseudomonadati</taxon>
        <taxon>Pseudomonadota</taxon>
        <taxon>Betaproteobacteria</taxon>
        <taxon>Burkholderiales</taxon>
        <taxon>Burkholderiaceae</taxon>
        <taxon>Caballeronia</taxon>
    </lineage>
</organism>
<dbReference type="RefSeq" id="WP_062608309.1">
    <property type="nucleotide sequence ID" value="NZ_FCOX02000027.1"/>
</dbReference>
<evidence type="ECO:0000313" key="2">
    <source>
        <dbReference type="Proteomes" id="UP000071859"/>
    </source>
</evidence>